<gene>
    <name evidence="1" type="ORF">HPB50_005860</name>
</gene>
<dbReference type="EMBL" id="CM023485">
    <property type="protein sequence ID" value="KAH6929773.1"/>
    <property type="molecule type" value="Genomic_DNA"/>
</dbReference>
<comment type="caution">
    <text evidence="1">The sequence shown here is derived from an EMBL/GenBank/DDBJ whole genome shotgun (WGS) entry which is preliminary data.</text>
</comment>
<protein>
    <submittedName>
        <fullName evidence="1">Uncharacterized protein</fullName>
    </submittedName>
</protein>
<evidence type="ECO:0000313" key="1">
    <source>
        <dbReference type="EMBL" id="KAH6929773.1"/>
    </source>
</evidence>
<proteinExistence type="predicted"/>
<organism evidence="1 2">
    <name type="scientific">Hyalomma asiaticum</name>
    <name type="common">Tick</name>
    <dbReference type="NCBI Taxonomy" id="266040"/>
    <lineage>
        <taxon>Eukaryota</taxon>
        <taxon>Metazoa</taxon>
        <taxon>Ecdysozoa</taxon>
        <taxon>Arthropoda</taxon>
        <taxon>Chelicerata</taxon>
        <taxon>Arachnida</taxon>
        <taxon>Acari</taxon>
        <taxon>Parasitiformes</taxon>
        <taxon>Ixodida</taxon>
        <taxon>Ixodoidea</taxon>
        <taxon>Ixodidae</taxon>
        <taxon>Hyalomminae</taxon>
        <taxon>Hyalomma</taxon>
    </lineage>
</organism>
<dbReference type="Proteomes" id="UP000821845">
    <property type="component" value="Chromosome 5"/>
</dbReference>
<name>A0ACB7S4G1_HYAAI</name>
<accession>A0ACB7S4G1</accession>
<evidence type="ECO:0000313" key="2">
    <source>
        <dbReference type="Proteomes" id="UP000821845"/>
    </source>
</evidence>
<keyword evidence="2" id="KW-1185">Reference proteome</keyword>
<sequence length="556" mass="60299">MRGAGAECARQALKRQAGAVIDAFSVMWAAVLLFVAAATGADSSNSSEGKVSLQKNGYHFCGGSIIEPTIVLTAAHCVRRFPNGFSVVAGIINLGKRTSHYQRRNVSSIRRHPKFGTDGANHDIALLKLAEPFDFVGSDGYVAPICLPDKHYRMEGSVTITGWGKTRESGKISQDLHVVTVPVGSDLFCTYQYGQLITLSSLYDRRIMFCARALFGGRGSCKGDSGGPAIQTEKGLAIVVGIVSFGRGCARARYAGVYTKVSHYVDWIKDNSKKRLFRRISSTVFCKRVPDSDINDEPREHAFQSRDAGDYSVDAGVHKLSLDNAQKQVRKGLKRFAHKGFRLRTFRNDIGLLKLDSPVDIAGSEGYIGTICLPPKGYKINGDIVIAGWGTTREGGYTSDVLQAVSIPTVGDGMCYYRYFSFWSLILGGNIHYDSMFCAGERRGGKDSCQGDSGGPALQYVDGQATLVGIVSWGEGCARAGKPGVYTEVPYFIDWIREQMASSPDEEDEKPSTSAPTQTSENSGTRTSENAETRTSENSETSSSDAGPSEPRTTYL</sequence>
<reference evidence="1" key="1">
    <citation type="submission" date="2020-05" db="EMBL/GenBank/DDBJ databases">
        <title>Large-scale comparative analyses of tick genomes elucidate their genetic diversity and vector capacities.</title>
        <authorList>
            <person name="Jia N."/>
            <person name="Wang J."/>
            <person name="Shi W."/>
            <person name="Du L."/>
            <person name="Sun Y."/>
            <person name="Zhan W."/>
            <person name="Jiang J."/>
            <person name="Wang Q."/>
            <person name="Zhang B."/>
            <person name="Ji P."/>
            <person name="Sakyi L.B."/>
            <person name="Cui X."/>
            <person name="Yuan T."/>
            <person name="Jiang B."/>
            <person name="Yang W."/>
            <person name="Lam T.T.-Y."/>
            <person name="Chang Q."/>
            <person name="Ding S."/>
            <person name="Wang X."/>
            <person name="Zhu J."/>
            <person name="Ruan X."/>
            <person name="Zhao L."/>
            <person name="Wei J."/>
            <person name="Que T."/>
            <person name="Du C."/>
            <person name="Cheng J."/>
            <person name="Dai P."/>
            <person name="Han X."/>
            <person name="Huang E."/>
            <person name="Gao Y."/>
            <person name="Liu J."/>
            <person name="Shao H."/>
            <person name="Ye R."/>
            <person name="Li L."/>
            <person name="Wei W."/>
            <person name="Wang X."/>
            <person name="Wang C."/>
            <person name="Yang T."/>
            <person name="Huo Q."/>
            <person name="Li W."/>
            <person name="Guo W."/>
            <person name="Chen H."/>
            <person name="Zhou L."/>
            <person name="Ni X."/>
            <person name="Tian J."/>
            <person name="Zhou Y."/>
            <person name="Sheng Y."/>
            <person name="Liu T."/>
            <person name="Pan Y."/>
            <person name="Xia L."/>
            <person name="Li J."/>
            <person name="Zhao F."/>
            <person name="Cao W."/>
        </authorList>
    </citation>
    <scope>NUCLEOTIDE SEQUENCE</scope>
    <source>
        <strain evidence="1">Hyas-2018</strain>
    </source>
</reference>